<proteinExistence type="predicted"/>
<organism evidence="1 2">
    <name type="scientific">Streptomyces griseochromogenes</name>
    <dbReference type="NCBI Taxonomy" id="68214"/>
    <lineage>
        <taxon>Bacteria</taxon>
        <taxon>Bacillati</taxon>
        <taxon>Actinomycetota</taxon>
        <taxon>Actinomycetes</taxon>
        <taxon>Kitasatosporales</taxon>
        <taxon>Streptomycetaceae</taxon>
        <taxon>Streptomyces</taxon>
    </lineage>
</organism>
<protein>
    <submittedName>
        <fullName evidence="1">Uncharacterized protein</fullName>
    </submittedName>
</protein>
<gene>
    <name evidence="1" type="ORF">J2Z21_000739</name>
</gene>
<accession>A0ABS4LKA7</accession>
<comment type="caution">
    <text evidence="1">The sequence shown here is derived from an EMBL/GenBank/DDBJ whole genome shotgun (WGS) entry which is preliminary data.</text>
</comment>
<dbReference type="EMBL" id="JAGGLP010000001">
    <property type="protein sequence ID" value="MBP2047817.1"/>
    <property type="molecule type" value="Genomic_DNA"/>
</dbReference>
<evidence type="ECO:0000313" key="1">
    <source>
        <dbReference type="EMBL" id="MBP2047817.1"/>
    </source>
</evidence>
<dbReference type="RefSeq" id="WP_209508324.1">
    <property type="nucleotide sequence ID" value="NZ_JAGGLP010000001.1"/>
</dbReference>
<sequence length="116" mass="11738">MPVRRCGLRGRDAPVLEAQVRAGGLESLVEGAVVDGELADALFEGGVLGGDPLDGALGPLSSHIAYLAEEFAAPSALGEDLGVGGFEGVLGVQGAFAPGPFAFVVLLYAADRDDEK</sequence>
<keyword evidence="2" id="KW-1185">Reference proteome</keyword>
<evidence type="ECO:0000313" key="2">
    <source>
        <dbReference type="Proteomes" id="UP001519309"/>
    </source>
</evidence>
<reference evidence="1 2" key="1">
    <citation type="submission" date="2021-03" db="EMBL/GenBank/DDBJ databases">
        <title>Genomic Encyclopedia of Type Strains, Phase IV (KMG-IV): sequencing the most valuable type-strain genomes for metagenomic binning, comparative biology and taxonomic classification.</title>
        <authorList>
            <person name="Goeker M."/>
        </authorList>
    </citation>
    <scope>NUCLEOTIDE SEQUENCE [LARGE SCALE GENOMIC DNA]</scope>
    <source>
        <strain evidence="1 2">DSM 40499</strain>
    </source>
</reference>
<dbReference type="Proteomes" id="UP001519309">
    <property type="component" value="Unassembled WGS sequence"/>
</dbReference>
<name>A0ABS4LKA7_9ACTN</name>